<dbReference type="AlphaFoldDB" id="A0AAW5L9Y7"/>
<accession>A0AAW5L9Y7</accession>
<reference evidence="1 2" key="1">
    <citation type="journal article" date="2022" name="Microbiol. Spectr.">
        <title>Microbiota of the Pregnant Mouse: Characterization of the Bacterial Communities in the Oral Cavity, Lung, Intestine, and Vagina through Culture and DNA Sequencing.</title>
        <authorList>
            <person name="Greenberg J.M."/>
            <person name="Romero R."/>
            <person name="Winters A.D."/>
            <person name="Galaz J."/>
            <person name="Garcia-Flores V."/>
            <person name="Arenas-Hernandez M."/>
            <person name="Panzer J."/>
            <person name="Shaffer Z."/>
            <person name="Kracht D.J."/>
            <person name="Gomez-Lopez N."/>
            <person name="Theis K.R."/>
        </authorList>
    </citation>
    <scope>NUCLEOTIDE SEQUENCE [LARGE SCALE GENOMIC DNA]</scope>
    <source>
        <strain evidence="1 2">MAC-C1-H1</strain>
    </source>
</reference>
<dbReference type="RefSeq" id="WP_077665440.1">
    <property type="nucleotide sequence ID" value="NZ_JALJCU010000005.1"/>
</dbReference>
<dbReference type="EMBL" id="JALJCU010000005">
    <property type="protein sequence ID" value="MCQ9120452.1"/>
    <property type="molecule type" value="Genomic_DNA"/>
</dbReference>
<dbReference type="Proteomes" id="UP001206350">
    <property type="component" value="Unassembled WGS sequence"/>
</dbReference>
<keyword evidence="2" id="KW-1185">Reference proteome</keyword>
<proteinExistence type="predicted"/>
<evidence type="ECO:0000313" key="1">
    <source>
        <dbReference type="EMBL" id="MCQ9120452.1"/>
    </source>
</evidence>
<organism evidence="1 2">
    <name type="scientific">Rodentibacter pneumotropicus</name>
    <dbReference type="NCBI Taxonomy" id="758"/>
    <lineage>
        <taxon>Bacteria</taxon>
        <taxon>Pseudomonadati</taxon>
        <taxon>Pseudomonadota</taxon>
        <taxon>Gammaproteobacteria</taxon>
        <taxon>Pasteurellales</taxon>
        <taxon>Pasteurellaceae</taxon>
        <taxon>Rodentibacter</taxon>
    </lineage>
</organism>
<name>A0AAW5L9Y7_9PAST</name>
<protein>
    <recommendedName>
        <fullName evidence="3">SH3 domain-containing protein</fullName>
    </recommendedName>
</protein>
<comment type="caution">
    <text evidence="1">The sequence shown here is derived from an EMBL/GenBank/DDBJ whole genome shotgun (WGS) entry which is preliminary data.</text>
</comment>
<sequence length="288" mass="33627">MNKNLLILLLLLSLNVFSKEVVLFENDDYRLYDKTDSTCSQLFLYNKKSKSKLLLKNPLDADINLAEKNCFSKKNKESIKVTFFQSNAEDLSGDKKFLRVNYDLDSNILVTHNEYQKIHYSKCAIIDMDNAIFINEDDARVEVCSENDFLSYVFPNIGLPIAWGSLFAYIKNNRLTDEVEYEVNNYISVLLLVDYDISEINNAINLLTNYGYLKQAKLISESNYVKIKDKSYLYSDELIKSNMYLIKGDRIKIIKDRLDDKGIKWYFINYKGKKEINMWIKADSVDIN</sequence>
<gene>
    <name evidence="1" type="ORF">MUU45_000247</name>
</gene>
<evidence type="ECO:0000313" key="2">
    <source>
        <dbReference type="Proteomes" id="UP001206350"/>
    </source>
</evidence>
<evidence type="ECO:0008006" key="3">
    <source>
        <dbReference type="Google" id="ProtNLM"/>
    </source>
</evidence>